<evidence type="ECO:0000259" key="8">
    <source>
        <dbReference type="Pfam" id="PF00884"/>
    </source>
</evidence>
<reference evidence="9 10" key="1">
    <citation type="submission" date="2019-05" db="EMBL/GenBank/DDBJ databases">
        <title>The metagenome of a microbial culture collection derived from dairy environment covers the genomic content of the human microbiome.</title>
        <authorList>
            <person name="Roder T."/>
            <person name="Wuthrich D."/>
            <person name="Sattari Z."/>
            <person name="Von Ah U."/>
            <person name="Bar C."/>
            <person name="Ronchi F."/>
            <person name="Macpherson A.J."/>
            <person name="Ganal-Vonarburg S.C."/>
            <person name="Bruggmann R."/>
            <person name="Vergeres G."/>
        </authorList>
    </citation>
    <scope>NUCLEOTIDE SEQUENCE [LARGE SCALE GENOMIC DNA]</scope>
    <source>
        <strain evidence="9 10">FAM 18815</strain>
    </source>
</reference>
<evidence type="ECO:0000256" key="2">
    <source>
        <dbReference type="ARBA" id="ARBA00004936"/>
    </source>
</evidence>
<feature type="transmembrane region" description="Helical" evidence="7">
    <location>
        <begin position="207"/>
        <end position="225"/>
    </location>
</feature>
<feature type="transmembrane region" description="Helical" evidence="7">
    <location>
        <begin position="87"/>
        <end position="106"/>
    </location>
</feature>
<feature type="transmembrane region" description="Helical" evidence="7">
    <location>
        <begin position="497"/>
        <end position="516"/>
    </location>
</feature>
<keyword evidence="3" id="KW-1003">Cell membrane</keyword>
<feature type="transmembrane region" description="Helical" evidence="7">
    <location>
        <begin position="455"/>
        <end position="477"/>
    </location>
</feature>
<feature type="domain" description="Sulfatase N-terminal" evidence="8">
    <location>
        <begin position="607"/>
        <end position="908"/>
    </location>
</feature>
<evidence type="ECO:0000256" key="4">
    <source>
        <dbReference type="ARBA" id="ARBA00022692"/>
    </source>
</evidence>
<dbReference type="Pfam" id="PF00884">
    <property type="entry name" value="Sulfatase"/>
    <property type="match status" value="1"/>
</dbReference>
<feature type="transmembrane region" description="Helical" evidence="7">
    <location>
        <begin position="12"/>
        <end position="34"/>
    </location>
</feature>
<dbReference type="RefSeq" id="WP_138474080.1">
    <property type="nucleotide sequence ID" value="NZ_VBTH01000005.1"/>
</dbReference>
<dbReference type="PANTHER" id="PTHR47371">
    <property type="entry name" value="LIPOTEICHOIC ACID SYNTHASE"/>
    <property type="match status" value="1"/>
</dbReference>
<keyword evidence="5 7" id="KW-1133">Transmembrane helix</keyword>
<feature type="transmembrane region" description="Helical" evidence="7">
    <location>
        <begin position="351"/>
        <end position="369"/>
    </location>
</feature>
<feature type="transmembrane region" description="Helical" evidence="7">
    <location>
        <begin position="272"/>
        <end position="291"/>
    </location>
</feature>
<dbReference type="InterPro" id="IPR050448">
    <property type="entry name" value="OpgB/LTA_synthase_biosynth"/>
</dbReference>
<dbReference type="Gene3D" id="3.40.720.10">
    <property type="entry name" value="Alkaline Phosphatase, subunit A"/>
    <property type="match status" value="1"/>
</dbReference>
<dbReference type="InterPro" id="IPR000917">
    <property type="entry name" value="Sulfatase_N"/>
</dbReference>
<evidence type="ECO:0000256" key="1">
    <source>
        <dbReference type="ARBA" id="ARBA00004651"/>
    </source>
</evidence>
<dbReference type="InterPro" id="IPR017850">
    <property type="entry name" value="Alkaline_phosphatase_core_sf"/>
</dbReference>
<evidence type="ECO:0000313" key="9">
    <source>
        <dbReference type="EMBL" id="TLQ04791.1"/>
    </source>
</evidence>
<protein>
    <recommendedName>
        <fullName evidence="8">Sulfatase N-terminal domain-containing protein</fullName>
    </recommendedName>
</protein>
<sequence length="980" mass="111383">MDNFKVRVNKRLSFAINILIVFLIMLGSATAYSSGVWHFNIDAKRAFLFEILSSLKPIIENIILLILADRVLKKVNFNKIRDVWLQIVFYSLFFSLLVWGMIAVKFNTFDIFRSSFPILFQTNKLATAALTVCVGAFLLRKINIEKIKLKYLIYAFLVLSVMPTVLWITKLSGDANFSFGTMLWGIFLLLTAKYLNQISAENKVKYAKRFLGIFAGSGLVLTLLLNLVGPHNIIFNNGDIAINRLSFLMTNSWAFFIGLSVFILLKQQNITNYISWDLVFGASLFSTHFLFIKPFWRNMWGTVYWMQQTPLHLIGAILISAAVTTLIAILIEILRGNFKHQVLTFSPKKTVAMVIVLALSIFANVIMLISNSSFSVRSAVAVVQYKPQLMLLNMLMIFAFIMIIFALINRLVISITAFSVVLLVFVFANYQKILSRDEPILPVDISSNLKNIKEITSLVNVWLVAAVAAILVILVLLGVYLERRAKFVPIFSWKQRLLLLVGGVAFLGFFMIKLPLMPSSVVTWKTEDHTIFNDVMANQFKYKAHPGSIKGDFRSNGPVVTLVSRMIIPIMEQPSGYSKATIMQLSQKLEKEAKSINKDRQNDISKQTVVYILSESFSNPQRIPGVQMNDPIPNTDQLKKMTTSGLMDSYGYGGGTADMEYEALTSMSLNNFAPALSTPYVELMPKIKYQPSVLDLFKTKNAIHPFQPTYYNRINAFKQLGFQKFYNTYAPDQVKYKEAIGGVESSGDSIASGSKYISDKSAYEELKLIMDQHQGGQFIQLSTMQNHMPYFKDKYGKENNFPASGSLSDASLNRLRTYAYGINQTDQDLKELIKQVDSEKRDVTLVFYGDHLPGLYEWQKDSDQKLVQYDSEIHQTDYFIYSNHSKRKVKKAVAAPYMFTPMMLEQTNSKVSPYYALLTKCMEQLPAGERDKYMLDNGKQVSEKDLTAKQKEVLNEYKLIQYDITAGKHYLSENSSFFKV</sequence>
<dbReference type="PANTHER" id="PTHR47371:SF3">
    <property type="entry name" value="PHOSPHOGLYCEROL TRANSFERASE I"/>
    <property type="match status" value="1"/>
</dbReference>
<feature type="transmembrane region" description="Helical" evidence="7">
    <location>
        <begin position="46"/>
        <end position="67"/>
    </location>
</feature>
<feature type="transmembrane region" description="Helical" evidence="7">
    <location>
        <begin position="245"/>
        <end position="265"/>
    </location>
</feature>
<dbReference type="OrthoDB" id="243547at2"/>
<feature type="transmembrane region" description="Helical" evidence="7">
    <location>
        <begin position="311"/>
        <end position="331"/>
    </location>
</feature>
<evidence type="ECO:0000256" key="3">
    <source>
        <dbReference type="ARBA" id="ARBA00022475"/>
    </source>
</evidence>
<evidence type="ECO:0000313" key="10">
    <source>
        <dbReference type="Proteomes" id="UP000305541"/>
    </source>
</evidence>
<comment type="subcellular location">
    <subcellularLocation>
        <location evidence="1">Cell membrane</location>
        <topology evidence="1">Multi-pass membrane protein</topology>
    </subcellularLocation>
</comment>
<feature type="transmembrane region" description="Helical" evidence="7">
    <location>
        <begin position="175"/>
        <end position="195"/>
    </location>
</feature>
<dbReference type="EMBL" id="VBTH01000005">
    <property type="protein sequence ID" value="TLQ04791.1"/>
    <property type="molecule type" value="Genomic_DNA"/>
</dbReference>
<dbReference type="GO" id="GO:0005886">
    <property type="term" value="C:plasma membrane"/>
    <property type="evidence" value="ECO:0007669"/>
    <property type="project" value="UniProtKB-SubCell"/>
</dbReference>
<comment type="caution">
    <text evidence="9">The sequence shown here is derived from an EMBL/GenBank/DDBJ whole genome shotgun (WGS) entry which is preliminary data.</text>
</comment>
<feature type="transmembrane region" description="Helical" evidence="7">
    <location>
        <begin position="118"/>
        <end position="139"/>
    </location>
</feature>
<feature type="transmembrane region" description="Helical" evidence="7">
    <location>
        <begin position="415"/>
        <end position="435"/>
    </location>
</feature>
<evidence type="ECO:0000256" key="6">
    <source>
        <dbReference type="ARBA" id="ARBA00023136"/>
    </source>
</evidence>
<organism evidence="9 10">
    <name type="scientific">Pediococcus stilesii</name>
    <dbReference type="NCBI Taxonomy" id="331679"/>
    <lineage>
        <taxon>Bacteria</taxon>
        <taxon>Bacillati</taxon>
        <taxon>Bacillota</taxon>
        <taxon>Bacilli</taxon>
        <taxon>Lactobacillales</taxon>
        <taxon>Lactobacillaceae</taxon>
        <taxon>Pediococcus</taxon>
    </lineage>
</organism>
<name>A0A5R9BXR0_9LACO</name>
<dbReference type="CDD" id="cd16015">
    <property type="entry name" value="LTA_synthase"/>
    <property type="match status" value="1"/>
</dbReference>
<feature type="transmembrane region" description="Helical" evidence="7">
    <location>
        <begin position="389"/>
        <end position="408"/>
    </location>
</feature>
<comment type="pathway">
    <text evidence="2">Cell wall biogenesis; lipoteichoic acid biosynthesis.</text>
</comment>
<evidence type="ECO:0000256" key="7">
    <source>
        <dbReference type="SAM" id="Phobius"/>
    </source>
</evidence>
<keyword evidence="4 7" id="KW-0812">Transmembrane</keyword>
<keyword evidence="6 7" id="KW-0472">Membrane</keyword>
<dbReference type="Proteomes" id="UP000305541">
    <property type="component" value="Unassembled WGS sequence"/>
</dbReference>
<accession>A0A5R9BXR0</accession>
<evidence type="ECO:0000256" key="5">
    <source>
        <dbReference type="ARBA" id="ARBA00022989"/>
    </source>
</evidence>
<dbReference type="AlphaFoldDB" id="A0A5R9BXR0"/>
<gene>
    <name evidence="9" type="ORF">FEZ51_03905</name>
</gene>
<proteinExistence type="predicted"/>
<feature type="transmembrane region" description="Helical" evidence="7">
    <location>
        <begin position="151"/>
        <end position="169"/>
    </location>
</feature>